<sequence>MAMTDRRQATQSQTSDTAAVTLSGLNRRRFLGLGALAGGAALLSACGVPGADSKASGKDTGPARRARSSCSRPGTPRRRSTR</sequence>
<keyword evidence="4" id="KW-1185">Reference proteome</keyword>
<dbReference type="InterPro" id="IPR019546">
    <property type="entry name" value="TAT_signal_bac_arc"/>
</dbReference>
<feature type="transmembrane region" description="Helical" evidence="2">
    <location>
        <begin position="30"/>
        <end position="51"/>
    </location>
</feature>
<evidence type="ECO:0000313" key="3">
    <source>
        <dbReference type="EMBL" id="GMA87698.1"/>
    </source>
</evidence>
<evidence type="ECO:0000313" key="4">
    <source>
        <dbReference type="Proteomes" id="UP001157017"/>
    </source>
</evidence>
<name>A0ABQ6JHM3_9ACTN</name>
<comment type="caution">
    <text evidence="3">The sequence shown here is derived from an EMBL/GenBank/DDBJ whole genome shotgun (WGS) entry which is preliminary data.</text>
</comment>
<evidence type="ECO:0008006" key="5">
    <source>
        <dbReference type="Google" id="ProtNLM"/>
    </source>
</evidence>
<dbReference type="InterPro" id="IPR006311">
    <property type="entry name" value="TAT_signal"/>
</dbReference>
<keyword evidence="2" id="KW-1133">Transmembrane helix</keyword>
<evidence type="ECO:0000256" key="2">
    <source>
        <dbReference type="SAM" id="Phobius"/>
    </source>
</evidence>
<dbReference type="PROSITE" id="PS51318">
    <property type="entry name" value="TAT"/>
    <property type="match status" value="1"/>
</dbReference>
<organism evidence="3 4">
    <name type="scientific">Angustibacter aerolatus</name>
    <dbReference type="NCBI Taxonomy" id="1162965"/>
    <lineage>
        <taxon>Bacteria</taxon>
        <taxon>Bacillati</taxon>
        <taxon>Actinomycetota</taxon>
        <taxon>Actinomycetes</taxon>
        <taxon>Kineosporiales</taxon>
        <taxon>Kineosporiaceae</taxon>
    </lineage>
</organism>
<dbReference type="NCBIfam" id="TIGR01409">
    <property type="entry name" value="TAT_signal_seq"/>
    <property type="match status" value="1"/>
</dbReference>
<feature type="region of interest" description="Disordered" evidence="1">
    <location>
        <begin position="48"/>
        <end position="82"/>
    </location>
</feature>
<accession>A0ABQ6JHM3</accession>
<keyword evidence="2" id="KW-0812">Transmembrane</keyword>
<gene>
    <name evidence="3" type="ORF">GCM10025868_29480</name>
</gene>
<protein>
    <recommendedName>
        <fullName evidence="5">Twin-arginine translocation signal domain-containing protein</fullName>
    </recommendedName>
</protein>
<dbReference type="Proteomes" id="UP001157017">
    <property type="component" value="Unassembled WGS sequence"/>
</dbReference>
<keyword evidence="2" id="KW-0472">Membrane</keyword>
<dbReference type="EMBL" id="BSUZ01000001">
    <property type="protein sequence ID" value="GMA87698.1"/>
    <property type="molecule type" value="Genomic_DNA"/>
</dbReference>
<proteinExistence type="predicted"/>
<reference evidence="4" key="1">
    <citation type="journal article" date="2019" name="Int. J. Syst. Evol. Microbiol.">
        <title>The Global Catalogue of Microorganisms (GCM) 10K type strain sequencing project: providing services to taxonomists for standard genome sequencing and annotation.</title>
        <authorList>
            <consortium name="The Broad Institute Genomics Platform"/>
            <consortium name="The Broad Institute Genome Sequencing Center for Infectious Disease"/>
            <person name="Wu L."/>
            <person name="Ma J."/>
        </authorList>
    </citation>
    <scope>NUCLEOTIDE SEQUENCE [LARGE SCALE GENOMIC DNA]</scope>
    <source>
        <strain evidence="4">NBRC 108730</strain>
    </source>
</reference>
<evidence type="ECO:0000256" key="1">
    <source>
        <dbReference type="SAM" id="MobiDB-lite"/>
    </source>
</evidence>